<accession>A0A645CXG5</accession>
<evidence type="ECO:0000313" key="1">
    <source>
        <dbReference type="EMBL" id="MPM81597.1"/>
    </source>
</evidence>
<protein>
    <submittedName>
        <fullName evidence="1">Uncharacterized protein</fullName>
    </submittedName>
</protein>
<reference evidence="1" key="1">
    <citation type="submission" date="2019-08" db="EMBL/GenBank/DDBJ databases">
        <authorList>
            <person name="Kucharzyk K."/>
            <person name="Murdoch R.W."/>
            <person name="Higgins S."/>
            <person name="Loffler F."/>
        </authorList>
    </citation>
    <scope>NUCLEOTIDE SEQUENCE</scope>
</reference>
<proteinExistence type="predicted"/>
<comment type="caution">
    <text evidence="1">The sequence shown here is derived from an EMBL/GenBank/DDBJ whole genome shotgun (WGS) entry which is preliminary data.</text>
</comment>
<dbReference type="EMBL" id="VSSQ01030909">
    <property type="protein sequence ID" value="MPM81597.1"/>
    <property type="molecule type" value="Genomic_DNA"/>
</dbReference>
<gene>
    <name evidence="1" type="ORF">SDC9_128651</name>
</gene>
<sequence length="274" mass="31910">MNNDLNYLIEVLSLKDLPMDMKGDLTLLKEYKSYIETFSNMEENISDMEKYMNTYLNENKEKFEALYKSIESKKSSYENILKEGYFEFSYILKDLKDCMEIQEKAMGNYVNTNDFAEILRIRDLKIAENFSMLYEKLPKGKYFGIYGDMHTYQKEVLSKEGVKTNNFAAQLNKEGSPLKGKILTITAFYDNCFSSNSGREETLSNYNSNKVMDEVIKSNHTLIKLNNSNSPYSKELNWNFVRDGYGKAEGGVTTDYFQYIIIIKNSGSYTWINK</sequence>
<dbReference type="AlphaFoldDB" id="A0A645CXG5"/>
<name>A0A645CXG5_9ZZZZ</name>
<organism evidence="1">
    <name type="scientific">bioreactor metagenome</name>
    <dbReference type="NCBI Taxonomy" id="1076179"/>
    <lineage>
        <taxon>unclassified sequences</taxon>
        <taxon>metagenomes</taxon>
        <taxon>ecological metagenomes</taxon>
    </lineage>
</organism>